<protein>
    <submittedName>
        <fullName evidence="1">Uncharacterized protein</fullName>
    </submittedName>
</protein>
<dbReference type="EMBL" id="CADEHS020000645">
    <property type="protein sequence ID" value="CAG9956321.1"/>
    <property type="molecule type" value="Genomic_DNA"/>
</dbReference>
<accession>A0ACA9US57</accession>
<comment type="caution">
    <text evidence="1">The sequence shown here is derived from an EMBL/GenBank/DDBJ whole genome shotgun (WGS) entry which is preliminary data.</text>
</comment>
<organism evidence="1 2">
    <name type="scientific">Clonostachys rosea f. rosea IK726</name>
    <dbReference type="NCBI Taxonomy" id="1349383"/>
    <lineage>
        <taxon>Eukaryota</taxon>
        <taxon>Fungi</taxon>
        <taxon>Dikarya</taxon>
        <taxon>Ascomycota</taxon>
        <taxon>Pezizomycotina</taxon>
        <taxon>Sordariomycetes</taxon>
        <taxon>Hypocreomycetidae</taxon>
        <taxon>Hypocreales</taxon>
        <taxon>Bionectriaceae</taxon>
        <taxon>Clonostachys</taxon>
    </lineage>
</organism>
<reference evidence="1" key="1">
    <citation type="submission" date="2020-04" db="EMBL/GenBank/DDBJ databases">
        <authorList>
            <person name="Broberg M."/>
        </authorList>
    </citation>
    <scope>NUCLEOTIDE SEQUENCE</scope>
</reference>
<keyword evidence="2" id="KW-1185">Reference proteome</keyword>
<name>A0ACA9US57_BIOOC</name>
<proteinExistence type="predicted"/>
<evidence type="ECO:0000313" key="2">
    <source>
        <dbReference type="Proteomes" id="UP000836387"/>
    </source>
</evidence>
<reference evidence="1" key="2">
    <citation type="submission" date="2021-10" db="EMBL/GenBank/DDBJ databases">
        <authorList>
            <person name="Piombo E."/>
        </authorList>
    </citation>
    <scope>NUCLEOTIDE SEQUENCE</scope>
</reference>
<dbReference type="Proteomes" id="UP000836387">
    <property type="component" value="Unassembled WGS sequence"/>
</dbReference>
<gene>
    <name evidence="1" type="ORF">CRV2_00008226</name>
</gene>
<evidence type="ECO:0000313" key="1">
    <source>
        <dbReference type="EMBL" id="CAG9956321.1"/>
    </source>
</evidence>
<sequence length="664" mass="74911">MGSDHLRRYPSQAEPSVFLELLQYLLANKAPANDYDNWGDAPIATMFSFHYYAAITDPTYSAVTELILRNNTEGDVVCMSKRPVSPSPGTILDRSGREYHAEPFVLLLHFLSSSTRLAEAYGCGPLSIAILSNSMEQVEHLVKNHPATLAEENLFGYNPLHLAADKPQFLRLLAKAADARALNHTVETGISPIEAALLLSGLRCREQRESQRMCRRCRCAESAVILLKADCSVPVSAQLSYVLNFASKRCTLKYTRHMKARRDRLQRLAINNLSTAELEQLDLSAERALDSLAPRAIQLLQNRGVSIPEALEIDTDCPLPVYRKLDNFQHAELFFRAGFHDTDAWLDVDKAALRRIPSKLDRIRTQGPSYLHWLGAHGATSCQFKSFDSPKSIFTALFLFSAMGPNIKYGLFSSWDFSNGTLPLSLEARKDWFHTINAAVLSADIHDECRCLCSPAGCTPITSLLKGAVASQSWEYAVELLGGGAKKEMVRRPSIPGMIDPFIRYLEHFWAYLELRHYTEALRYLTFEVMGIQHCCCQNRVEDYKSLDELEDKYGFELALLEELLREFNGELTKILQDPNLSIVHITKFWAHTWVDRMTEVLEKLEGDSLTVDEKRGAEEIGVVWKPLGPEPPDPSTPEIPGNPYDRSTIDHWMYEVYKIEAAC</sequence>